<name>A0A2G8SNH0_9APHY</name>
<proteinExistence type="predicted"/>
<accession>A0A2G8SNH0</accession>
<organism evidence="1 2">
    <name type="scientific">Ganoderma sinense ZZ0214-1</name>
    <dbReference type="NCBI Taxonomy" id="1077348"/>
    <lineage>
        <taxon>Eukaryota</taxon>
        <taxon>Fungi</taxon>
        <taxon>Dikarya</taxon>
        <taxon>Basidiomycota</taxon>
        <taxon>Agaricomycotina</taxon>
        <taxon>Agaricomycetes</taxon>
        <taxon>Polyporales</taxon>
        <taxon>Polyporaceae</taxon>
        <taxon>Ganoderma</taxon>
    </lineage>
</organism>
<evidence type="ECO:0000313" key="2">
    <source>
        <dbReference type="Proteomes" id="UP000230002"/>
    </source>
</evidence>
<protein>
    <submittedName>
        <fullName evidence="1">Uncharacterized protein</fullName>
    </submittedName>
</protein>
<reference evidence="1 2" key="1">
    <citation type="journal article" date="2015" name="Sci. Rep.">
        <title>Chromosome-level genome map provides insights into diverse defense mechanisms in the medicinal fungus Ganoderma sinense.</title>
        <authorList>
            <person name="Zhu Y."/>
            <person name="Xu J."/>
            <person name="Sun C."/>
            <person name="Zhou S."/>
            <person name="Xu H."/>
            <person name="Nelson D.R."/>
            <person name="Qian J."/>
            <person name="Song J."/>
            <person name="Luo H."/>
            <person name="Xiang L."/>
            <person name="Li Y."/>
            <person name="Xu Z."/>
            <person name="Ji A."/>
            <person name="Wang L."/>
            <person name="Lu S."/>
            <person name="Hayward A."/>
            <person name="Sun W."/>
            <person name="Li X."/>
            <person name="Schwartz D.C."/>
            <person name="Wang Y."/>
            <person name="Chen S."/>
        </authorList>
    </citation>
    <scope>NUCLEOTIDE SEQUENCE [LARGE SCALE GENOMIC DNA]</scope>
    <source>
        <strain evidence="1 2">ZZ0214-1</strain>
    </source>
</reference>
<dbReference type="OrthoDB" id="10327061at2759"/>
<sequence>MSSNRYLVPHVPVYPGEVSFTYRDTQTQEILHPFSLWELHQLKQHQLPDYRTPVSPTPRPGAREQLTLLGPDGRVLDLGRYRNETAYPTDNKGRLGKAIGTEYYYYYTVKLGWEPLKAELFLRNAFLVKTWHTDRYGWNVEVKFRDINSSVLNQRPF</sequence>
<evidence type="ECO:0000313" key="1">
    <source>
        <dbReference type="EMBL" id="PIL35289.1"/>
    </source>
</evidence>
<dbReference type="EMBL" id="AYKW01000003">
    <property type="protein sequence ID" value="PIL35289.1"/>
    <property type="molecule type" value="Genomic_DNA"/>
</dbReference>
<comment type="caution">
    <text evidence="1">The sequence shown here is derived from an EMBL/GenBank/DDBJ whole genome shotgun (WGS) entry which is preliminary data.</text>
</comment>
<dbReference type="AlphaFoldDB" id="A0A2G8SNH0"/>
<keyword evidence="2" id="KW-1185">Reference proteome</keyword>
<dbReference type="Proteomes" id="UP000230002">
    <property type="component" value="Unassembled WGS sequence"/>
</dbReference>
<gene>
    <name evidence="1" type="ORF">GSI_02014</name>
</gene>